<reference evidence="4 5" key="1">
    <citation type="submission" date="2023-03" db="EMBL/GenBank/DDBJ databases">
        <title>Bacillus Genome Sequencing.</title>
        <authorList>
            <person name="Dunlap C."/>
        </authorList>
    </citation>
    <scope>NUCLEOTIDE SEQUENCE [LARGE SCALE GENOMIC DNA]</scope>
    <source>
        <strain evidence="4 5">B-23453</strain>
    </source>
</reference>
<protein>
    <submittedName>
        <fullName evidence="4">Helix-turn-helix domain containing protein</fullName>
    </submittedName>
</protein>
<evidence type="ECO:0000313" key="5">
    <source>
        <dbReference type="Proteomes" id="UP001341444"/>
    </source>
</evidence>
<dbReference type="PRINTS" id="PR00455">
    <property type="entry name" value="HTHTETR"/>
</dbReference>
<comment type="caution">
    <text evidence="4">The sequence shown here is derived from an EMBL/GenBank/DDBJ whole genome shotgun (WGS) entry which is preliminary data.</text>
</comment>
<sequence>MEKQNEVKKLKRRLTKKGEETRTRIVTAEAKLMFEQGVAGTRVEDVQKEAQVSSSQLYHYFKEKRELVHAVIIYQTEQVMSMQESLVIHLDSMEALRTWRDAIVQLQNDR</sequence>
<evidence type="ECO:0000313" key="4">
    <source>
        <dbReference type="EMBL" id="MED1205283.1"/>
    </source>
</evidence>
<keyword evidence="5" id="KW-1185">Reference proteome</keyword>
<accession>A0ABU6MKS2</accession>
<dbReference type="InterPro" id="IPR009057">
    <property type="entry name" value="Homeodomain-like_sf"/>
</dbReference>
<dbReference type="EMBL" id="JARMAB010000031">
    <property type="protein sequence ID" value="MED1205283.1"/>
    <property type="molecule type" value="Genomic_DNA"/>
</dbReference>
<organism evidence="4 5">
    <name type="scientific">Heyndrickxia acidicola</name>
    <dbReference type="NCBI Taxonomy" id="209389"/>
    <lineage>
        <taxon>Bacteria</taxon>
        <taxon>Bacillati</taxon>
        <taxon>Bacillota</taxon>
        <taxon>Bacilli</taxon>
        <taxon>Bacillales</taxon>
        <taxon>Bacillaceae</taxon>
        <taxon>Heyndrickxia</taxon>
    </lineage>
</organism>
<dbReference type="PROSITE" id="PS50977">
    <property type="entry name" value="HTH_TETR_2"/>
    <property type="match status" value="1"/>
</dbReference>
<dbReference type="SUPFAM" id="SSF46689">
    <property type="entry name" value="Homeodomain-like"/>
    <property type="match status" value="1"/>
</dbReference>
<dbReference type="Gene3D" id="1.10.357.10">
    <property type="entry name" value="Tetracycline Repressor, domain 2"/>
    <property type="match status" value="1"/>
</dbReference>
<dbReference type="PANTHER" id="PTHR30328">
    <property type="entry name" value="TRANSCRIPTIONAL REPRESSOR"/>
    <property type="match status" value="1"/>
</dbReference>
<evidence type="ECO:0000256" key="2">
    <source>
        <dbReference type="PROSITE-ProRule" id="PRU00335"/>
    </source>
</evidence>
<dbReference type="InterPro" id="IPR050109">
    <property type="entry name" value="HTH-type_TetR-like_transc_reg"/>
</dbReference>
<feature type="domain" description="HTH tetR-type" evidence="3">
    <location>
        <begin position="19"/>
        <end position="79"/>
    </location>
</feature>
<dbReference type="RefSeq" id="WP_066269276.1">
    <property type="nucleotide sequence ID" value="NZ_JARMAB010000031.1"/>
</dbReference>
<name>A0ABU6MKS2_9BACI</name>
<dbReference type="Proteomes" id="UP001341444">
    <property type="component" value="Unassembled WGS sequence"/>
</dbReference>
<dbReference type="PANTHER" id="PTHR30328:SF54">
    <property type="entry name" value="HTH-TYPE TRANSCRIPTIONAL REPRESSOR SCO4008"/>
    <property type="match status" value="1"/>
</dbReference>
<feature type="DNA-binding region" description="H-T-H motif" evidence="2">
    <location>
        <begin position="42"/>
        <end position="61"/>
    </location>
</feature>
<evidence type="ECO:0000259" key="3">
    <source>
        <dbReference type="PROSITE" id="PS50977"/>
    </source>
</evidence>
<dbReference type="InterPro" id="IPR001647">
    <property type="entry name" value="HTH_TetR"/>
</dbReference>
<proteinExistence type="predicted"/>
<gene>
    <name evidence="4" type="ORF">P4T90_19730</name>
</gene>
<dbReference type="Pfam" id="PF00440">
    <property type="entry name" value="TetR_N"/>
    <property type="match status" value="1"/>
</dbReference>
<evidence type="ECO:0000256" key="1">
    <source>
        <dbReference type="ARBA" id="ARBA00023125"/>
    </source>
</evidence>
<keyword evidence="1 2" id="KW-0238">DNA-binding</keyword>